<feature type="compositionally biased region" description="Low complexity" evidence="13">
    <location>
        <begin position="780"/>
        <end position="793"/>
    </location>
</feature>
<feature type="compositionally biased region" description="Low complexity" evidence="13">
    <location>
        <begin position="1628"/>
        <end position="1648"/>
    </location>
</feature>
<dbReference type="InParanoid" id="A0A163MU66"/>
<feature type="compositionally biased region" description="Polar residues" evidence="13">
    <location>
        <begin position="1618"/>
        <end position="1627"/>
    </location>
</feature>
<dbReference type="SMART" id="SM00297">
    <property type="entry name" value="BROMO"/>
    <property type="match status" value="1"/>
</dbReference>
<feature type="domain" description="PLD phosphodiesterase" evidence="15">
    <location>
        <begin position="1496"/>
        <end position="1523"/>
    </location>
</feature>
<feature type="compositionally biased region" description="Polar residues" evidence="13">
    <location>
        <begin position="144"/>
        <end position="160"/>
    </location>
</feature>
<dbReference type="EC" id="3.1.4.4" evidence="3"/>
<reference evidence="16" key="1">
    <citation type="submission" date="2016-04" db="EMBL/GenBank/DDBJ databases">
        <authorList>
            <person name="Evans L.H."/>
            <person name="Alamgir A."/>
            <person name="Owens N."/>
            <person name="Weber N.D."/>
            <person name="Virtaneva K."/>
            <person name="Barbian K."/>
            <person name="Babar A."/>
            <person name="Rosenke K."/>
        </authorList>
    </citation>
    <scope>NUCLEOTIDE SEQUENCE [LARGE SCALE GENOMIC DNA]</scope>
    <source>
        <strain evidence="16">CBS 101.48</strain>
    </source>
</reference>
<dbReference type="PRINTS" id="PR00503">
    <property type="entry name" value="BROMODOMAIN"/>
</dbReference>
<dbReference type="STRING" id="4829.A0A163MU66"/>
<dbReference type="GO" id="GO:0006325">
    <property type="term" value="P:chromatin organization"/>
    <property type="evidence" value="ECO:0007669"/>
    <property type="project" value="UniProtKB-ARBA"/>
</dbReference>
<protein>
    <recommendedName>
        <fullName evidence="10">Phospholipase D1</fullName>
        <ecNumber evidence="3">3.1.4.4</ecNumber>
    </recommendedName>
    <alternativeName>
        <fullName evidence="9">Choline phosphatase 1</fullName>
    </alternativeName>
    <alternativeName>
        <fullName evidence="11">Phosphatidylcholine-hydrolyzing phospholipase D1</fullName>
    </alternativeName>
</protein>
<dbReference type="Proteomes" id="UP000078561">
    <property type="component" value="Unassembled WGS sequence"/>
</dbReference>
<feature type="domain" description="Bromo" evidence="14">
    <location>
        <begin position="461"/>
        <end position="531"/>
    </location>
</feature>
<feature type="compositionally biased region" description="Polar residues" evidence="13">
    <location>
        <begin position="794"/>
        <end position="809"/>
    </location>
</feature>
<dbReference type="InterPro" id="IPR001005">
    <property type="entry name" value="SANT/Myb"/>
</dbReference>
<feature type="region of interest" description="Disordered" evidence="13">
    <location>
        <begin position="1618"/>
        <end position="1684"/>
    </location>
</feature>
<keyword evidence="5" id="KW-0378">Hydrolase</keyword>
<dbReference type="InterPro" id="IPR001487">
    <property type="entry name" value="Bromodomain"/>
</dbReference>
<name>A0A163MU66_ABSGL</name>
<evidence type="ECO:0000313" key="16">
    <source>
        <dbReference type="EMBL" id="SAM08721.1"/>
    </source>
</evidence>
<dbReference type="OrthoDB" id="14911at2759"/>
<feature type="compositionally biased region" description="Basic and acidic residues" evidence="13">
    <location>
        <begin position="292"/>
        <end position="316"/>
    </location>
</feature>
<feature type="compositionally biased region" description="Polar residues" evidence="13">
    <location>
        <begin position="1756"/>
        <end position="1765"/>
    </location>
</feature>
<evidence type="ECO:0000259" key="14">
    <source>
        <dbReference type="PROSITE" id="PS50014"/>
    </source>
</evidence>
<comment type="catalytic activity">
    <reaction evidence="1">
        <text>a 1,2-diacyl-sn-glycero-3-phosphocholine + H2O = a 1,2-diacyl-sn-glycero-3-phosphate + choline + H(+)</text>
        <dbReference type="Rhea" id="RHEA:14445"/>
        <dbReference type="ChEBI" id="CHEBI:15354"/>
        <dbReference type="ChEBI" id="CHEBI:15377"/>
        <dbReference type="ChEBI" id="CHEBI:15378"/>
        <dbReference type="ChEBI" id="CHEBI:57643"/>
        <dbReference type="ChEBI" id="CHEBI:58608"/>
        <dbReference type="EC" id="3.1.4.4"/>
    </reaction>
</comment>
<dbReference type="FunCoup" id="A0A163MU66">
    <property type="interactions" value="637"/>
</dbReference>
<dbReference type="CDD" id="cd00167">
    <property type="entry name" value="SANT"/>
    <property type="match status" value="1"/>
</dbReference>
<proteinExistence type="inferred from homology"/>
<dbReference type="InterPro" id="IPR015679">
    <property type="entry name" value="PLipase_D_fam"/>
</dbReference>
<gene>
    <name evidence="16" type="primary">ABSGL_14385.1 scaffold 14479</name>
</gene>
<evidence type="ECO:0000256" key="5">
    <source>
        <dbReference type="ARBA" id="ARBA00022801"/>
    </source>
</evidence>
<dbReference type="GO" id="GO:0004630">
    <property type="term" value="F:phospholipase D activity"/>
    <property type="evidence" value="ECO:0007669"/>
    <property type="project" value="UniProtKB-EC"/>
</dbReference>
<dbReference type="PROSITE" id="PS50035">
    <property type="entry name" value="PLD"/>
    <property type="match status" value="2"/>
</dbReference>
<dbReference type="InterPro" id="IPR025202">
    <property type="entry name" value="PLD-like_dom"/>
</dbReference>
<evidence type="ECO:0000256" key="1">
    <source>
        <dbReference type="ARBA" id="ARBA00000798"/>
    </source>
</evidence>
<dbReference type="PROSITE" id="PS50014">
    <property type="entry name" value="BROMODOMAIN_2"/>
    <property type="match status" value="1"/>
</dbReference>
<dbReference type="SUPFAM" id="SSF47370">
    <property type="entry name" value="Bromodomain"/>
    <property type="match status" value="1"/>
</dbReference>
<dbReference type="CDD" id="cd09138">
    <property type="entry name" value="PLDc_vPLD1_2_yPLD_like_1"/>
    <property type="match status" value="1"/>
</dbReference>
<keyword evidence="7" id="KW-0443">Lipid metabolism</keyword>
<evidence type="ECO:0000256" key="2">
    <source>
        <dbReference type="ARBA" id="ARBA00008664"/>
    </source>
</evidence>
<keyword evidence="8 12" id="KW-0103">Bromodomain</keyword>
<evidence type="ECO:0000256" key="12">
    <source>
        <dbReference type="PROSITE-ProRule" id="PRU00035"/>
    </source>
</evidence>
<dbReference type="Pfam" id="PF00439">
    <property type="entry name" value="Bromodomain"/>
    <property type="match status" value="1"/>
</dbReference>
<feature type="region of interest" description="Disordered" evidence="13">
    <location>
        <begin position="144"/>
        <end position="446"/>
    </location>
</feature>
<dbReference type="PANTHER" id="PTHR18896:SF76">
    <property type="entry name" value="PHOSPHOLIPASE"/>
    <property type="match status" value="1"/>
</dbReference>
<sequence length="1895" mass="213508">MSTLITEWSVLERLLLAQAVNKYGEDNWSQVARTLKHHPLLQDQSKLETFNQKNCSLQYYLMIEDMDTKSPRQVKTTSHLVTQDMPKVVKLARQLYYKRIEDLKNSIKEDESRFLALISEIDDIKSGAMDDKLATLTDGLKQEQVSRTNDDTALSTTNGNVPGVADTDSPMDGDANADQIDTTATTQSGEMVSQNNHPSSSYEHSNSPTIITKANRSLDTSTPTVDSPGTEASYQSATEFNDKISAESEEQDHIPTTTTAIMTEVEPDTVDQPVTTESALADELGTKRRHKGDSDQHPMEETSSKRQRSDHFEMERGSSTSPAPFVESQDDQVGSVENKQSFTSPSDSDILHPKSNPSNKAGESTTTSETARSPSSSTTPTSTPTAPDMHPSSHTGPSDTAGSGDKSEADGSESVTGSESNAATPTEKRRSVSIGASAAIKDDARQKSWQKNITHLWREIANHKNGAMFMNPIKENQAPLYYDVVKHPLDLKTIRNRIRDGVIRTTLEFERDVVLMLTNSLMYNKEGTEIYQLALEMLQDVTEQFKIFKSADSNGSTHTRSTSLLPKDRRKSIADLPEDNGQQTAVTATNTRAWKRMDGLNPQENWKKIKRFAYRRRGSSSITKGKGKKASIDDNDTTNVSLLRRLEYNQIPVTLLAMMVQQDEKGLPRIPVLFSILKVQVNQHHTPPDDDSHTNKKKTLSASSRRQLLRLEVSYGATQWTLYRQFWDFVKLHYSYCSYDLSRARRPVNLPAFPSIVLHHHRHRRQRRQDKPTSGIPTAQHHQPIPDHQQQQQSRTVNRSDSSLASNDRFSLGCIEDPDIQRTMDYDSTGEPSPTSLQETNHQQQNQNHTRTNKNQDQRYDKLLEQYIMQLINATLHTGNINRLCQFLEISTLGIQLRATQPQGYHGKEGYMVIVARTDHGPKHSRWKFGSSCFGSCCGGGGDGGGGSRKKASACQLPPCHGKNSPKWFIIRDNYMVCVNHPHDTHCYDVVLFEPGIQIERGHPHTSDSKASALKVTIKTAAKLSLGHSTLRIKTSAGEMYLRAKNVRQAIQFEQSLLRACRQSTWCLDSQRFNSFAPVRQDCPSTWFVDGNNYFYQVSVALENARNYIYIHDWWLSPEVYLRRPPSENEKWRLDTVLKRKADQGVKIYVIVYKEVAMAVPLFSHYTKKYLLSLSDNIYVQRHPSRALDILSNQGTLFFAHHEKICLIDGVVAFIGGLDLCYGRYDTYRHKVTDDPPAADQQTWMGKDYANPRIEDFHALDKPFEDNMDRSTLPRMPWHDISVRLCGAAAHDVEHHFVQRWNYLRRHKSTAPKRPTPMLLPNGPRQLDGDDPRIGSSHTSLHTQVQILRSVSAWSTGVDQPEHSIMDAYVELIESSRHFIYIENQFFITSTQYGATVIENKIGDALYNRILRAHQNKENWYCVIVMPLVPEFPGSWDLPSGTTIRLIMYLQHLSIGRGPDSLLGRLHAAGVTNTAHYIKFYSLRNWGELNGSFVTEQVYVHAKTMIVDDRTVLIGSANINERSMLGTRDSEICACIEDMDLVDSLFGGQPVKVGRFAHSLRLRLMSEHLGLPMDQGYNDVDTLLDASAAAAAARPNMETTGKRKDKIRRLHASPSIMANASSCHPSSQQQQQQQQQQQEETPDQPTDQQLKHATFSTSTSTSESEKGNHHHHHHSTLASEEGLDGAMEDNTVRTTSDQEHAMNDEIMALYKDWATWDTDTDNNGDGQSLVPLPLLLTVTSSNGDDDDDDDEKDDQTNTSAKSPAVTTLTTTMTKRIDTANQETDPLGDDMPDLFSSLCDPLDESNQVLWDTFARHNTDLFRRCFMVLPDNNVRSWTAFEHYDKLARQVLGRTTHGVTKHLAQATTHPTTTCFMLPFVPALLDQIKGHLVVWPIHD</sequence>
<evidence type="ECO:0000256" key="8">
    <source>
        <dbReference type="ARBA" id="ARBA00023117"/>
    </source>
</evidence>
<dbReference type="SUPFAM" id="SSF56024">
    <property type="entry name" value="Phospholipase D/nuclease"/>
    <property type="match status" value="2"/>
</dbReference>
<feature type="compositionally biased region" description="Low complexity" evidence="13">
    <location>
        <begin position="363"/>
        <end position="387"/>
    </location>
</feature>
<comment type="similarity">
    <text evidence="2">Belongs to the phospholipase D family.</text>
</comment>
<evidence type="ECO:0000256" key="7">
    <source>
        <dbReference type="ARBA" id="ARBA00023098"/>
    </source>
</evidence>
<dbReference type="Gene3D" id="1.20.920.10">
    <property type="entry name" value="Bromodomain-like"/>
    <property type="match status" value="1"/>
</dbReference>
<evidence type="ECO:0000259" key="15">
    <source>
        <dbReference type="PROSITE" id="PS50035"/>
    </source>
</evidence>
<feature type="compositionally biased region" description="Basic residues" evidence="13">
    <location>
        <begin position="759"/>
        <end position="768"/>
    </location>
</feature>
<feature type="compositionally biased region" description="Acidic residues" evidence="13">
    <location>
        <begin position="1743"/>
        <end position="1753"/>
    </location>
</feature>
<feature type="compositionally biased region" description="Polar residues" evidence="13">
    <location>
        <begin position="830"/>
        <end position="839"/>
    </location>
</feature>
<feature type="domain" description="PLD phosphodiesterase" evidence="15">
    <location>
        <begin position="1197"/>
        <end position="1224"/>
    </location>
</feature>
<dbReference type="PANTHER" id="PTHR18896">
    <property type="entry name" value="PHOSPHOLIPASE D"/>
    <property type="match status" value="1"/>
</dbReference>
<feature type="region of interest" description="Disordered" evidence="13">
    <location>
        <begin position="822"/>
        <end position="856"/>
    </location>
</feature>
<evidence type="ECO:0000256" key="4">
    <source>
        <dbReference type="ARBA" id="ARBA00022737"/>
    </source>
</evidence>
<feature type="compositionally biased region" description="Polar residues" evidence="13">
    <location>
        <begin position="179"/>
        <end position="239"/>
    </location>
</feature>
<feature type="region of interest" description="Disordered" evidence="13">
    <location>
        <begin position="759"/>
        <end position="810"/>
    </location>
</feature>
<organism evidence="16">
    <name type="scientific">Absidia glauca</name>
    <name type="common">Pin mould</name>
    <dbReference type="NCBI Taxonomy" id="4829"/>
    <lineage>
        <taxon>Eukaryota</taxon>
        <taxon>Fungi</taxon>
        <taxon>Fungi incertae sedis</taxon>
        <taxon>Mucoromycota</taxon>
        <taxon>Mucoromycotina</taxon>
        <taxon>Mucoromycetes</taxon>
        <taxon>Mucorales</taxon>
        <taxon>Cunninghamellaceae</taxon>
        <taxon>Absidia</taxon>
    </lineage>
</organism>
<keyword evidence="6" id="KW-0442">Lipid degradation</keyword>
<keyword evidence="4" id="KW-0677">Repeat</keyword>
<evidence type="ECO:0000313" key="17">
    <source>
        <dbReference type="Proteomes" id="UP000078561"/>
    </source>
</evidence>
<evidence type="ECO:0000256" key="9">
    <source>
        <dbReference type="ARBA" id="ARBA00042228"/>
    </source>
</evidence>
<evidence type="ECO:0000256" key="3">
    <source>
        <dbReference type="ARBA" id="ARBA00012027"/>
    </source>
</evidence>
<dbReference type="Pfam" id="PF13091">
    <property type="entry name" value="PLDc_2"/>
    <property type="match status" value="1"/>
</dbReference>
<dbReference type="SMART" id="SM00155">
    <property type="entry name" value="PLDc"/>
    <property type="match status" value="2"/>
</dbReference>
<evidence type="ECO:0000256" key="13">
    <source>
        <dbReference type="SAM" id="MobiDB-lite"/>
    </source>
</evidence>
<feature type="compositionally biased region" description="Polar residues" evidence="13">
    <location>
        <begin position="392"/>
        <end position="401"/>
    </location>
</feature>
<feature type="compositionally biased region" description="Low complexity" evidence="13">
    <location>
        <begin position="840"/>
        <end position="853"/>
    </location>
</feature>
<accession>A0A163MU66</accession>
<feature type="compositionally biased region" description="Polar residues" evidence="13">
    <location>
        <begin position="413"/>
        <end position="424"/>
    </location>
</feature>
<dbReference type="Gene3D" id="3.30.870.10">
    <property type="entry name" value="Endonuclease Chain A"/>
    <property type="match status" value="2"/>
</dbReference>
<evidence type="ECO:0000256" key="6">
    <source>
        <dbReference type="ARBA" id="ARBA00022963"/>
    </source>
</evidence>
<dbReference type="GO" id="GO:0009395">
    <property type="term" value="P:phospholipid catabolic process"/>
    <property type="evidence" value="ECO:0007669"/>
    <property type="project" value="TreeGrafter"/>
</dbReference>
<evidence type="ECO:0000256" key="10">
    <source>
        <dbReference type="ARBA" id="ARBA00074658"/>
    </source>
</evidence>
<dbReference type="InterPro" id="IPR036427">
    <property type="entry name" value="Bromodomain-like_sf"/>
</dbReference>
<dbReference type="CDD" id="cd09141">
    <property type="entry name" value="PLDc_vPLD1_2_yPLD_like_2"/>
    <property type="match status" value="1"/>
</dbReference>
<dbReference type="Pfam" id="PF00614">
    <property type="entry name" value="PLDc"/>
    <property type="match status" value="1"/>
</dbReference>
<keyword evidence="17" id="KW-1185">Reference proteome</keyword>
<dbReference type="EMBL" id="LT554918">
    <property type="protein sequence ID" value="SAM08721.1"/>
    <property type="molecule type" value="Genomic_DNA"/>
</dbReference>
<evidence type="ECO:0000256" key="11">
    <source>
        <dbReference type="ARBA" id="ARBA00079280"/>
    </source>
</evidence>
<feature type="region of interest" description="Disordered" evidence="13">
    <location>
        <begin position="1737"/>
        <end position="1765"/>
    </location>
</feature>
<dbReference type="FunFam" id="3.30.870.10:FF:000011">
    <property type="entry name" value="Phospholipase"/>
    <property type="match status" value="1"/>
</dbReference>
<dbReference type="InterPro" id="IPR001736">
    <property type="entry name" value="PLipase_D/transphosphatidylase"/>
</dbReference>
<feature type="compositionally biased region" description="Polar residues" evidence="13">
    <location>
        <begin position="331"/>
        <end position="347"/>
    </location>
</feature>